<evidence type="ECO:0000313" key="9">
    <source>
        <dbReference type="RefSeq" id="XP_015180247.1"/>
    </source>
</evidence>
<dbReference type="InterPro" id="IPR033379">
    <property type="entry name" value="Acid_Pase_AS"/>
</dbReference>
<dbReference type="Proteomes" id="UP000694924">
    <property type="component" value="Unplaced"/>
</dbReference>
<keyword evidence="8" id="KW-1185">Reference proteome</keyword>
<sequence>MISNQYTIMRYCIILFISFMVVCTCALKYDDYELKLLNVVFRHGDRTPEDSPYEKYPNDPYLNYSFYPMGRGQLTKIGMQREFKLGEYLRKRYDNYFGPLYIPKTIEARSSDYDRTKASLQLVLAGLFPTKGIEIWNPRLRWQPIPAKYVPRVYDNLFLGDECPRYLDEYNKVLESADFKRDIEPYEDLISELTKYTGKNISTPLDISYLYHTLMAEYSMGLPLPAWTKPLFPYGRLYNATIVAYKAANYNKSLRKIYGGAMLKEFIKNIVGYVNGTFEKDNKLFVYSGHETNIASLLYSLNVYKPHAPAYSSSIFMELLYKDGIYYVRILYYLGIPLQLETLQLPGCEEVCPLDKFFQLTIDDIPSEEDMVCDKTTTPDYADQKYDPNRSIDLYNYIKNYNNNNNKL</sequence>
<dbReference type="PANTHER" id="PTHR11567:SF211">
    <property type="entry name" value="PROSTATIC ACID PHOSPHATASE"/>
    <property type="match status" value="1"/>
</dbReference>
<dbReference type="InterPro" id="IPR000560">
    <property type="entry name" value="His_Pase_clade-2"/>
</dbReference>
<evidence type="ECO:0000256" key="3">
    <source>
        <dbReference type="ARBA" id="ARBA00012646"/>
    </source>
</evidence>
<reference evidence="9" key="1">
    <citation type="submission" date="2025-08" db="UniProtKB">
        <authorList>
            <consortium name="RefSeq"/>
        </authorList>
    </citation>
    <scope>IDENTIFICATION</scope>
    <source>
        <tissue evidence="9">Whole body</tissue>
    </source>
</reference>
<dbReference type="Pfam" id="PF00328">
    <property type="entry name" value="His_Phos_2"/>
    <property type="match status" value="1"/>
</dbReference>
<dbReference type="PANTHER" id="PTHR11567">
    <property type="entry name" value="ACID PHOSPHATASE-RELATED"/>
    <property type="match status" value="1"/>
</dbReference>
<proteinExistence type="inferred from homology"/>
<dbReference type="Gene3D" id="3.40.50.1240">
    <property type="entry name" value="Phosphoglycerate mutase-like"/>
    <property type="match status" value="1"/>
</dbReference>
<accession>A0ABM1IJ60</accession>
<keyword evidence="6" id="KW-1015">Disulfide bond</keyword>
<dbReference type="PROSITE" id="PS00616">
    <property type="entry name" value="HIS_ACID_PHOSPHAT_1"/>
    <property type="match status" value="1"/>
</dbReference>
<evidence type="ECO:0000313" key="8">
    <source>
        <dbReference type="Proteomes" id="UP000694924"/>
    </source>
</evidence>
<evidence type="ECO:0000256" key="4">
    <source>
        <dbReference type="ARBA" id="ARBA00022729"/>
    </source>
</evidence>
<keyword evidence="7" id="KW-0325">Glycoprotein</keyword>
<keyword evidence="5" id="KW-0378">Hydrolase</keyword>
<gene>
    <name evidence="9" type="primary">LOC107068419</name>
</gene>
<evidence type="ECO:0000256" key="6">
    <source>
        <dbReference type="ARBA" id="ARBA00023157"/>
    </source>
</evidence>
<comment type="catalytic activity">
    <reaction evidence="1">
        <text>a phosphate monoester + H2O = an alcohol + phosphate</text>
        <dbReference type="Rhea" id="RHEA:15017"/>
        <dbReference type="ChEBI" id="CHEBI:15377"/>
        <dbReference type="ChEBI" id="CHEBI:30879"/>
        <dbReference type="ChEBI" id="CHEBI:43474"/>
        <dbReference type="ChEBI" id="CHEBI:67140"/>
        <dbReference type="EC" id="3.1.3.2"/>
    </reaction>
</comment>
<evidence type="ECO:0000256" key="5">
    <source>
        <dbReference type="ARBA" id="ARBA00022801"/>
    </source>
</evidence>
<dbReference type="EC" id="3.1.3.2" evidence="3"/>
<evidence type="ECO:0000256" key="2">
    <source>
        <dbReference type="ARBA" id="ARBA00005375"/>
    </source>
</evidence>
<evidence type="ECO:0000256" key="7">
    <source>
        <dbReference type="ARBA" id="ARBA00023180"/>
    </source>
</evidence>
<protein>
    <recommendedName>
        <fullName evidence="3">acid phosphatase</fullName>
        <ecNumber evidence="3">3.1.3.2</ecNumber>
    </recommendedName>
</protein>
<comment type="similarity">
    <text evidence="2">Belongs to the histidine acid phosphatase family.</text>
</comment>
<organism evidence="8 9">
    <name type="scientific">Polistes dominula</name>
    <name type="common">European paper wasp</name>
    <name type="synonym">Vespa dominula</name>
    <dbReference type="NCBI Taxonomy" id="743375"/>
    <lineage>
        <taxon>Eukaryota</taxon>
        <taxon>Metazoa</taxon>
        <taxon>Ecdysozoa</taxon>
        <taxon>Arthropoda</taxon>
        <taxon>Hexapoda</taxon>
        <taxon>Insecta</taxon>
        <taxon>Pterygota</taxon>
        <taxon>Neoptera</taxon>
        <taxon>Endopterygota</taxon>
        <taxon>Hymenoptera</taxon>
        <taxon>Apocrita</taxon>
        <taxon>Aculeata</taxon>
        <taxon>Vespoidea</taxon>
        <taxon>Vespidae</taxon>
        <taxon>Polistinae</taxon>
        <taxon>Polistini</taxon>
        <taxon>Polistes</taxon>
    </lineage>
</organism>
<evidence type="ECO:0000256" key="1">
    <source>
        <dbReference type="ARBA" id="ARBA00000032"/>
    </source>
</evidence>
<dbReference type="GeneID" id="107068419"/>
<dbReference type="CDD" id="cd07061">
    <property type="entry name" value="HP_HAP_like"/>
    <property type="match status" value="1"/>
</dbReference>
<keyword evidence="4" id="KW-0732">Signal</keyword>
<dbReference type="SUPFAM" id="SSF53254">
    <property type="entry name" value="Phosphoglycerate mutase-like"/>
    <property type="match status" value="1"/>
</dbReference>
<dbReference type="InterPro" id="IPR050645">
    <property type="entry name" value="Histidine_acid_phosphatase"/>
</dbReference>
<name>A0ABM1IJ60_POLDO</name>
<dbReference type="RefSeq" id="XP_015180247.1">
    <property type="nucleotide sequence ID" value="XM_015324761.1"/>
</dbReference>
<dbReference type="InterPro" id="IPR029033">
    <property type="entry name" value="His_PPase_superfam"/>
</dbReference>